<dbReference type="AlphaFoldDB" id="A0A8T1RVK3"/>
<proteinExistence type="predicted"/>
<name>A0A8T1RVK3_CHESE</name>
<evidence type="ECO:0000313" key="1">
    <source>
        <dbReference type="EMBL" id="KAG6920789.1"/>
    </source>
</evidence>
<dbReference type="OrthoDB" id="26518at2759"/>
<dbReference type="EMBL" id="JAHGAV010003919">
    <property type="protein sequence ID" value="KAG6920789.1"/>
    <property type="molecule type" value="Genomic_DNA"/>
</dbReference>
<feature type="non-terminal residue" evidence="1">
    <location>
        <position position="102"/>
    </location>
</feature>
<reference evidence="1 2" key="1">
    <citation type="journal article" date="2020" name="G3 (Bethesda)">
        <title>Draft Genome of the Common Snapping Turtle, Chelydra serpentina, a Model for Phenotypic Plasticity in Reptiles.</title>
        <authorList>
            <person name="Das D."/>
            <person name="Singh S.K."/>
            <person name="Bierstedt J."/>
            <person name="Erickson A."/>
            <person name="Galli G.L.J."/>
            <person name="Crossley D.A. 2nd"/>
            <person name="Rhen T."/>
        </authorList>
    </citation>
    <scope>NUCLEOTIDE SEQUENCE [LARGE SCALE GENOMIC DNA]</scope>
    <source>
        <strain evidence="1">KW</strain>
    </source>
</reference>
<dbReference type="InterPro" id="IPR042201">
    <property type="entry name" value="FH2_Formin_sf"/>
</dbReference>
<dbReference type="Proteomes" id="UP000765507">
    <property type="component" value="Unassembled WGS sequence"/>
</dbReference>
<dbReference type="PANTHER" id="PTHR46345">
    <property type="entry name" value="INVERTED FORMIN-2"/>
    <property type="match status" value="1"/>
</dbReference>
<organism evidence="1 2">
    <name type="scientific">Chelydra serpentina</name>
    <name type="common">Snapping turtle</name>
    <name type="synonym">Testudo serpentina</name>
    <dbReference type="NCBI Taxonomy" id="8475"/>
    <lineage>
        <taxon>Eukaryota</taxon>
        <taxon>Metazoa</taxon>
        <taxon>Chordata</taxon>
        <taxon>Craniata</taxon>
        <taxon>Vertebrata</taxon>
        <taxon>Euteleostomi</taxon>
        <taxon>Archelosauria</taxon>
        <taxon>Testudinata</taxon>
        <taxon>Testudines</taxon>
        <taxon>Cryptodira</taxon>
        <taxon>Durocryptodira</taxon>
        <taxon>Americhelydia</taxon>
        <taxon>Chelydroidea</taxon>
        <taxon>Chelydridae</taxon>
        <taxon>Chelydra</taxon>
    </lineage>
</organism>
<feature type="non-terminal residue" evidence="1">
    <location>
        <position position="1"/>
    </location>
</feature>
<dbReference type="SUPFAM" id="SSF101447">
    <property type="entry name" value="Formin homology 2 domain (FH2 domain)"/>
    <property type="match status" value="1"/>
</dbReference>
<gene>
    <name evidence="1" type="ORF">G0U57_013780</name>
</gene>
<dbReference type="Gene3D" id="1.20.58.2220">
    <property type="entry name" value="Formin, FH2 domain"/>
    <property type="match status" value="1"/>
</dbReference>
<comment type="caution">
    <text evidence="1">The sequence shown here is derived from an EMBL/GenBank/DDBJ whole genome shotgun (WGS) entry which is preliminary data.</text>
</comment>
<evidence type="ECO:0000313" key="2">
    <source>
        <dbReference type="Proteomes" id="UP000765507"/>
    </source>
</evidence>
<protein>
    <submittedName>
        <fullName evidence="1">Uncharacterized protein</fullName>
    </submittedName>
</protein>
<sequence length="102" mass="11009">LAQEAERKDRSLLDFPSKLEHVGPASRIPEQDVVLELQGLGERLAGALPELGAGQLEPFLRLARAELGAVQGAREQLGQAAAALRDFLCEDEALFCLQELCA</sequence>
<dbReference type="PANTHER" id="PTHR46345:SF7">
    <property type="entry name" value="FH2 DOMAIN CONTAINING 3-RELATED"/>
    <property type="match status" value="1"/>
</dbReference>
<accession>A0A8T1RVK3</accession>
<keyword evidence="2" id="KW-1185">Reference proteome</keyword>